<evidence type="ECO:0000313" key="3">
    <source>
        <dbReference type="Proteomes" id="UP001151760"/>
    </source>
</evidence>
<comment type="caution">
    <text evidence="2">The sequence shown here is derived from an EMBL/GenBank/DDBJ whole genome shotgun (WGS) entry which is preliminary data.</text>
</comment>
<organism evidence="2 3">
    <name type="scientific">Tanacetum coccineum</name>
    <dbReference type="NCBI Taxonomy" id="301880"/>
    <lineage>
        <taxon>Eukaryota</taxon>
        <taxon>Viridiplantae</taxon>
        <taxon>Streptophyta</taxon>
        <taxon>Embryophyta</taxon>
        <taxon>Tracheophyta</taxon>
        <taxon>Spermatophyta</taxon>
        <taxon>Magnoliopsida</taxon>
        <taxon>eudicotyledons</taxon>
        <taxon>Gunneridae</taxon>
        <taxon>Pentapetalae</taxon>
        <taxon>asterids</taxon>
        <taxon>campanulids</taxon>
        <taxon>Asterales</taxon>
        <taxon>Asteraceae</taxon>
        <taxon>Asteroideae</taxon>
        <taxon>Anthemideae</taxon>
        <taxon>Anthemidinae</taxon>
        <taxon>Tanacetum</taxon>
    </lineage>
</organism>
<dbReference type="EMBL" id="BQNB010008762">
    <property type="protein sequence ID" value="GJS53974.1"/>
    <property type="molecule type" value="Genomic_DNA"/>
</dbReference>
<reference evidence="2" key="2">
    <citation type="submission" date="2022-01" db="EMBL/GenBank/DDBJ databases">
        <authorList>
            <person name="Yamashiro T."/>
            <person name="Shiraishi A."/>
            <person name="Satake H."/>
            <person name="Nakayama K."/>
        </authorList>
    </citation>
    <scope>NUCLEOTIDE SEQUENCE</scope>
</reference>
<sequence length="321" mass="37187">MNQEEIRQVTARDEKWVPTKERVKIDTTNVRLETTVPQKEDTFQLIIDVIKNSTCYKVFTISAEVPEIFMQQFWYTVKKVTCTNSYEFQLANKKCLVDAKVFQKILDIYTRVQGVDFAKVLDNESTPTFLIDLGYKGPLYKHPSMYVDHMHQPWRTLAAIINKYLSGKVASNDRLKKSRIDILWGMFYKENVDYPELIWEDFAFQIDNRQLKKGRREIMPYLKGKGPQQKKNANTPEAVVDVSKESDSKPARNRTSSRRVIKKKVSISADDNIIPEPDVSLELGKSMSLIEAAEEEAARQVHATHERIIIESDLEPARRIP</sequence>
<feature type="region of interest" description="Disordered" evidence="1">
    <location>
        <begin position="223"/>
        <end position="259"/>
    </location>
</feature>
<gene>
    <name evidence="2" type="ORF">Tco_0627336</name>
</gene>
<name>A0ABQ4WM60_9ASTR</name>
<evidence type="ECO:0000313" key="2">
    <source>
        <dbReference type="EMBL" id="GJS53974.1"/>
    </source>
</evidence>
<proteinExistence type="predicted"/>
<reference evidence="2" key="1">
    <citation type="journal article" date="2022" name="Int. J. Mol. Sci.">
        <title>Draft Genome of Tanacetum Coccineum: Genomic Comparison of Closely Related Tanacetum-Family Plants.</title>
        <authorList>
            <person name="Yamashiro T."/>
            <person name="Shiraishi A."/>
            <person name="Nakayama K."/>
            <person name="Satake H."/>
        </authorList>
    </citation>
    <scope>NUCLEOTIDE SEQUENCE</scope>
</reference>
<accession>A0ABQ4WM60</accession>
<dbReference type="Proteomes" id="UP001151760">
    <property type="component" value="Unassembled WGS sequence"/>
</dbReference>
<keyword evidence="3" id="KW-1185">Reference proteome</keyword>
<evidence type="ECO:0000256" key="1">
    <source>
        <dbReference type="SAM" id="MobiDB-lite"/>
    </source>
</evidence>
<protein>
    <submittedName>
        <fullName evidence="2">Uncharacterized protein</fullName>
    </submittedName>
</protein>